<dbReference type="Proteomes" id="UP000001811">
    <property type="component" value="Chromosome X"/>
</dbReference>
<comment type="similarity">
    <text evidence="1">Belongs to the TEX13 family.</text>
</comment>
<reference evidence="5 6" key="1">
    <citation type="journal article" date="2011" name="Nature">
        <title>A high-resolution map of human evolutionary constraint using 29 mammals.</title>
        <authorList>
            <person name="Lindblad-Toh K."/>
            <person name="Garber M."/>
            <person name="Zuk O."/>
            <person name="Lin M.F."/>
            <person name="Parker B.J."/>
            <person name="Washietl S."/>
            <person name="Kheradpour P."/>
            <person name="Ernst J."/>
            <person name="Jordan G."/>
            <person name="Mauceli E."/>
            <person name="Ward L.D."/>
            <person name="Lowe C.B."/>
            <person name="Holloway A.K."/>
            <person name="Clamp M."/>
            <person name="Gnerre S."/>
            <person name="Alfoldi J."/>
            <person name="Beal K."/>
            <person name="Chang J."/>
            <person name="Clawson H."/>
            <person name="Cuff J."/>
            <person name="Di Palma F."/>
            <person name="Fitzgerald S."/>
            <person name="Flicek P."/>
            <person name="Guttman M."/>
            <person name="Hubisz M.J."/>
            <person name="Jaffe D.B."/>
            <person name="Jungreis I."/>
            <person name="Kent W.J."/>
            <person name="Kostka D."/>
            <person name="Lara M."/>
            <person name="Martins A.L."/>
            <person name="Massingham T."/>
            <person name="Moltke I."/>
            <person name="Raney B.J."/>
            <person name="Rasmussen M.D."/>
            <person name="Robinson J."/>
            <person name="Stark A."/>
            <person name="Vilella A.J."/>
            <person name="Wen J."/>
            <person name="Xie X."/>
            <person name="Zody M.C."/>
            <person name="Baldwin J."/>
            <person name="Bloom T."/>
            <person name="Chin C.W."/>
            <person name="Heiman D."/>
            <person name="Nicol R."/>
            <person name="Nusbaum C."/>
            <person name="Young S."/>
            <person name="Wilkinson J."/>
            <person name="Worley K.C."/>
            <person name="Kovar C.L."/>
            <person name="Muzny D.M."/>
            <person name="Gibbs R.A."/>
            <person name="Cree A."/>
            <person name="Dihn H.H."/>
            <person name="Fowler G."/>
            <person name="Jhangiani S."/>
            <person name="Joshi V."/>
            <person name="Lee S."/>
            <person name="Lewis L.R."/>
            <person name="Nazareth L.V."/>
            <person name="Okwuonu G."/>
            <person name="Santibanez J."/>
            <person name="Warren W.C."/>
            <person name="Mardis E.R."/>
            <person name="Weinstock G.M."/>
            <person name="Wilson R.K."/>
            <person name="Delehaunty K."/>
            <person name="Dooling D."/>
            <person name="Fronik C."/>
            <person name="Fulton L."/>
            <person name="Fulton B."/>
            <person name="Graves T."/>
            <person name="Minx P."/>
            <person name="Sodergren E."/>
            <person name="Birney E."/>
            <person name="Margulies E.H."/>
            <person name="Herrero J."/>
            <person name="Green E.D."/>
            <person name="Haussler D."/>
            <person name="Siepel A."/>
            <person name="Goldman N."/>
            <person name="Pollard K.S."/>
            <person name="Pedersen J.S."/>
            <person name="Lander E.S."/>
            <person name="Kellis M."/>
        </authorList>
    </citation>
    <scope>NUCLEOTIDE SEQUENCE [LARGE SCALE GENOMIC DNA]</scope>
    <source>
        <strain evidence="5 6">Thorbecke inbred</strain>
    </source>
</reference>
<keyword evidence="6" id="KW-1185">Reference proteome</keyword>
<dbReference type="Pfam" id="PF15186">
    <property type="entry name" value="TEX13"/>
    <property type="match status" value="1"/>
</dbReference>
<evidence type="ECO:0000256" key="3">
    <source>
        <dbReference type="SAM" id="MobiDB-lite"/>
    </source>
</evidence>
<feature type="coiled-coil region" evidence="2">
    <location>
        <begin position="80"/>
        <end position="117"/>
    </location>
</feature>
<dbReference type="Ensembl" id="ENSOCUT00000024955.2">
    <property type="protein sequence ID" value="ENSOCUP00000024098.2"/>
    <property type="gene ID" value="ENSOCUG00000023025.2"/>
</dbReference>
<organism evidence="5 6">
    <name type="scientific">Oryctolagus cuniculus</name>
    <name type="common">Rabbit</name>
    <dbReference type="NCBI Taxonomy" id="9986"/>
    <lineage>
        <taxon>Eukaryota</taxon>
        <taxon>Metazoa</taxon>
        <taxon>Chordata</taxon>
        <taxon>Craniata</taxon>
        <taxon>Vertebrata</taxon>
        <taxon>Euteleostomi</taxon>
        <taxon>Mammalia</taxon>
        <taxon>Eutheria</taxon>
        <taxon>Euarchontoglires</taxon>
        <taxon>Glires</taxon>
        <taxon>Lagomorpha</taxon>
        <taxon>Leporidae</taxon>
        <taxon>Oryctolagus</taxon>
    </lineage>
</organism>
<feature type="region of interest" description="Disordered" evidence="3">
    <location>
        <begin position="359"/>
        <end position="601"/>
    </location>
</feature>
<name>G1U3Y1_RABIT</name>
<dbReference type="HOGENOM" id="CLU_453131_0_0_1"/>
<proteinExistence type="inferred from homology"/>
<protein>
    <recommendedName>
        <fullName evidence="4">Testis-expressed protein 13 A-D N-terminal domain-containing protein</fullName>
    </recommendedName>
</protein>
<dbReference type="PANTHER" id="PTHR23111:SF28">
    <property type="entry name" value="TESTIS-EXPRESSED PROTEIN 13D"/>
    <property type="match status" value="1"/>
</dbReference>
<reference evidence="5" key="3">
    <citation type="submission" date="2025-09" db="UniProtKB">
        <authorList>
            <consortium name="Ensembl"/>
        </authorList>
    </citation>
    <scope>IDENTIFICATION</scope>
    <source>
        <strain evidence="5">Thorbecke</strain>
    </source>
</reference>
<accession>G1U3Y1</accession>
<sequence>MAVDFGDHASGFRHNEVIRFINDEVLMNGGGPEFYVAFRSRSWNEVEDRLQAVVVDPQVPRALKRACAWSALALGVRAAARQREQQAISLHQLLEQVEEREAASLALASELQRLREEREGVTAQLRYTQAALQQATDERDLMRWRLLQAEKSSQACQLPQEVVQGPRVDQLAAIAWPLGEEQREVALGAQGVPHLEAQMPVPGTLLYMPTPGPWVPAMQPPLPVSVTYPYPCHAPLPVGFPYATPVAPPAVLMESEAVGSSATGTSTALAESASQFHPEMIPAGVWATVGSQEAMAHLCDPNCNGWFKYPENLQEGSYLADTRSNCQGEEPGCPHGTAPLGHNSIPEKKEVIMMSQGLVPLGQSGSHDPKKEPGMPQGVTPIGQSSNPDQKNDPVIPQEVEPLGQNSSLDQKKDPMMPQRVATLVQSSRDQKKDLVMPQETAPEGLSSNNNQKKDPVMSQGMVPLGQSSSPGQVNDPVNPVMPNKMAPLEPSSHLAQKRDPVTPQGMSTVAQSSSHTQKKVPVVPNESTPLGHRRNHDEKKNPAVLQETAPLRQNSSQGPKKDPLMPQAKAPLGESMRPQGVKIFQKSERRDMLSLIREKR</sequence>
<evidence type="ECO:0000256" key="1">
    <source>
        <dbReference type="ARBA" id="ARBA00008287"/>
    </source>
</evidence>
<dbReference type="EMBL" id="AAGW02046515">
    <property type="status" value="NOT_ANNOTATED_CDS"/>
    <property type="molecule type" value="Genomic_DNA"/>
</dbReference>
<feature type="compositionally biased region" description="Polar residues" evidence="3">
    <location>
        <begin position="505"/>
        <end position="516"/>
    </location>
</feature>
<dbReference type="InParanoid" id="G1U3Y1"/>
<keyword evidence="2" id="KW-0175">Coiled coil</keyword>
<dbReference type="GeneTree" id="ENSGT00940000161768"/>
<dbReference type="GO" id="GO:0003729">
    <property type="term" value="F:mRNA binding"/>
    <property type="evidence" value="ECO:0007669"/>
    <property type="project" value="TreeGrafter"/>
</dbReference>
<dbReference type="PANTHER" id="PTHR23111">
    <property type="entry name" value="ZINC FINGER PROTEIN"/>
    <property type="match status" value="1"/>
</dbReference>
<dbReference type="Pfam" id="PF20868">
    <property type="entry name" value="TX13_rpt"/>
    <property type="match status" value="2"/>
</dbReference>
<dbReference type="PaxDb" id="9986-ENSOCUP00000024098"/>
<reference evidence="5" key="2">
    <citation type="submission" date="2025-08" db="UniProtKB">
        <authorList>
            <consortium name="Ensembl"/>
        </authorList>
    </citation>
    <scope>IDENTIFICATION</scope>
    <source>
        <strain evidence="5">Thorbecke</strain>
    </source>
</reference>
<evidence type="ECO:0000313" key="5">
    <source>
        <dbReference type="Ensembl" id="ENSOCUP00000024098.2"/>
    </source>
</evidence>
<dbReference type="Bgee" id="ENSOCUG00000023025">
    <property type="expression patterns" value="Expressed in testis"/>
</dbReference>
<dbReference type="InterPro" id="IPR028193">
    <property type="entry name" value="TEX13A-D_N"/>
</dbReference>
<evidence type="ECO:0000256" key="2">
    <source>
        <dbReference type="SAM" id="Coils"/>
    </source>
</evidence>
<evidence type="ECO:0000259" key="4">
    <source>
        <dbReference type="Pfam" id="PF15186"/>
    </source>
</evidence>
<dbReference type="eggNOG" id="ENOG502QR8U">
    <property type="taxonomic scope" value="Eukaryota"/>
</dbReference>
<feature type="domain" description="Testis-expressed protein 13 A-D N-terminal" evidence="4">
    <location>
        <begin position="5"/>
        <end position="150"/>
    </location>
</feature>
<dbReference type="InterPro" id="IPR049367">
    <property type="entry name" value="TX13C/D_rpt"/>
</dbReference>
<dbReference type="AlphaFoldDB" id="G1U3Y1"/>
<evidence type="ECO:0000313" key="6">
    <source>
        <dbReference type="Proteomes" id="UP000001811"/>
    </source>
</evidence>